<proteinExistence type="predicted"/>
<dbReference type="InterPro" id="IPR002586">
    <property type="entry name" value="CobQ/CobB/MinD/ParA_Nub-bd_dom"/>
</dbReference>
<name>A0A3D8P2L9_9THEO</name>
<dbReference type="SUPFAM" id="SSF52540">
    <property type="entry name" value="P-loop containing nucleoside triphosphate hydrolases"/>
    <property type="match status" value="1"/>
</dbReference>
<gene>
    <name evidence="2" type="ORF">DXX99_10385</name>
</gene>
<evidence type="ECO:0000259" key="1">
    <source>
        <dbReference type="Pfam" id="PF01656"/>
    </source>
</evidence>
<comment type="caution">
    <text evidence="2">The sequence shown here is derived from an EMBL/GenBank/DDBJ whole genome shotgun (WGS) entry which is preliminary data.</text>
</comment>
<keyword evidence="3" id="KW-1185">Reference proteome</keyword>
<accession>A0A3D8P2L9</accession>
<evidence type="ECO:0000313" key="3">
    <source>
        <dbReference type="Proteomes" id="UP000256329"/>
    </source>
</evidence>
<dbReference type="EMBL" id="QSLN01000029">
    <property type="protein sequence ID" value="RDV80884.1"/>
    <property type="molecule type" value="Genomic_DNA"/>
</dbReference>
<sequence length="357" mass="36252">MVVVLCSHVQAKLLKPRLENVEVVGDASSIPEGACLVVLRGPDVLPQAVVDAVLQTGGRVPVVVAAGPADATGEAFLRAARSVGIPEKCVLAGPATVSQLVRVLEGVDAGSDLPDPPLFEFGEGLLDPPLFGECVWEEQGGGPDTVSPAAGAPPEPASWEPPASGVFVPVLGATGGVGRTVVAASLAAVLKRQGASVAVLDAGHPPCLSCYLRGEEVVEVDGLDERAVAAVLARASGDVVVLDTPPSPPYLSGLLGVTERAVVVVTPDPLVVEATKEFWPRVADRAALVVNRVSPGVRNLRGSFRSTVLEAELPGALGVVDIPETEDVVLAASRGVSPASFDAFGAAAAQVLSLLGI</sequence>
<dbReference type="Proteomes" id="UP000256329">
    <property type="component" value="Unassembled WGS sequence"/>
</dbReference>
<evidence type="ECO:0000313" key="2">
    <source>
        <dbReference type="EMBL" id="RDV80884.1"/>
    </source>
</evidence>
<dbReference type="RefSeq" id="WP_115793411.1">
    <property type="nucleotide sequence ID" value="NZ_QSLN01000029.1"/>
</dbReference>
<dbReference type="AlphaFoldDB" id="A0A3D8P2L9"/>
<dbReference type="Gene3D" id="3.40.50.300">
    <property type="entry name" value="P-loop containing nucleotide triphosphate hydrolases"/>
    <property type="match status" value="1"/>
</dbReference>
<feature type="domain" description="CobQ/CobB/MinD/ParA nucleotide binding" evidence="1">
    <location>
        <begin position="170"/>
        <end position="336"/>
    </location>
</feature>
<reference evidence="2 3" key="1">
    <citation type="submission" date="2018-08" db="EMBL/GenBank/DDBJ databases">
        <title>Form III RuBisCO-mediated autotrophy in Thermodesulfobium bacteria.</title>
        <authorList>
            <person name="Toshchakov S.V."/>
            <person name="Kublanov I.V."/>
            <person name="Frolov E."/>
            <person name="Bonch-Osmolovskaya E.A."/>
            <person name="Tourova T.P."/>
            <person name="Chernych N.A."/>
            <person name="Lebedinsky A.V."/>
        </authorList>
    </citation>
    <scope>NUCLEOTIDE SEQUENCE [LARGE SCALE GENOMIC DNA]</scope>
    <source>
        <strain evidence="2 3">SR</strain>
    </source>
</reference>
<dbReference type="Pfam" id="PF01656">
    <property type="entry name" value="CbiA"/>
    <property type="match status" value="1"/>
</dbReference>
<organism evidence="2 3">
    <name type="scientific">Ammonifex thiophilus</name>
    <dbReference type="NCBI Taxonomy" id="444093"/>
    <lineage>
        <taxon>Bacteria</taxon>
        <taxon>Bacillati</taxon>
        <taxon>Bacillota</taxon>
        <taxon>Clostridia</taxon>
        <taxon>Thermoanaerobacterales</taxon>
        <taxon>Thermoanaerobacteraceae</taxon>
        <taxon>Ammonifex</taxon>
    </lineage>
</organism>
<dbReference type="OrthoDB" id="9823495at2"/>
<protein>
    <recommendedName>
        <fullName evidence="1">CobQ/CobB/MinD/ParA nucleotide binding domain-containing protein</fullName>
    </recommendedName>
</protein>
<dbReference type="InterPro" id="IPR027417">
    <property type="entry name" value="P-loop_NTPase"/>
</dbReference>